<keyword evidence="5" id="KW-0805">Transcription regulation</keyword>
<evidence type="ECO:0000256" key="3">
    <source>
        <dbReference type="ARBA" id="ARBA00023004"/>
    </source>
</evidence>
<reference evidence="10 11" key="1">
    <citation type="submission" date="2019-11" db="EMBL/GenBank/DDBJ databases">
        <title>Comparative genomics of hydrocarbon-degrading Desulfosarcina strains.</title>
        <authorList>
            <person name="Watanabe M."/>
            <person name="Kojima H."/>
            <person name="Fukui M."/>
        </authorList>
    </citation>
    <scope>NUCLEOTIDE SEQUENCE [LARGE SCALE GENOMIC DNA]</scope>
    <source>
        <strain evidence="10 11">PP31</strain>
    </source>
</reference>
<dbReference type="PANTHER" id="PTHR44688">
    <property type="entry name" value="DNA-BINDING TRANSCRIPTIONAL ACTIVATOR DEVR_DOSR"/>
    <property type="match status" value="1"/>
</dbReference>
<evidence type="ECO:0008006" key="12">
    <source>
        <dbReference type="Google" id="ProtNLM"/>
    </source>
</evidence>
<dbReference type="PROSITE" id="PS50043">
    <property type="entry name" value="HTH_LUXR_2"/>
    <property type="match status" value="1"/>
</dbReference>
<evidence type="ECO:0000256" key="4">
    <source>
        <dbReference type="ARBA" id="ARBA00023014"/>
    </source>
</evidence>
<name>A0A5K7ZBT3_9BACT</name>
<dbReference type="GO" id="GO:0003677">
    <property type="term" value="F:DNA binding"/>
    <property type="evidence" value="ECO:0007669"/>
    <property type="project" value="UniProtKB-KW"/>
</dbReference>
<dbReference type="Gene3D" id="1.10.10.10">
    <property type="entry name" value="Winged helix-like DNA-binding domain superfamily/Winged helix DNA-binding domain"/>
    <property type="match status" value="1"/>
</dbReference>
<dbReference type="InterPro" id="IPR036388">
    <property type="entry name" value="WH-like_DNA-bd_sf"/>
</dbReference>
<dbReference type="KEGG" id="dwd:DSCW_50460"/>
<dbReference type="CDD" id="cd06170">
    <property type="entry name" value="LuxR_C_like"/>
    <property type="match status" value="1"/>
</dbReference>
<evidence type="ECO:0000313" key="11">
    <source>
        <dbReference type="Proteomes" id="UP000427769"/>
    </source>
</evidence>
<dbReference type="PROSITE" id="PS51656">
    <property type="entry name" value="4FE4S"/>
    <property type="match status" value="1"/>
</dbReference>
<proteinExistence type="predicted"/>
<organism evidence="10 11">
    <name type="scientific">Desulfosarcina widdelii</name>
    <dbReference type="NCBI Taxonomy" id="947919"/>
    <lineage>
        <taxon>Bacteria</taxon>
        <taxon>Pseudomonadati</taxon>
        <taxon>Thermodesulfobacteriota</taxon>
        <taxon>Desulfobacteria</taxon>
        <taxon>Desulfobacterales</taxon>
        <taxon>Desulfosarcinaceae</taxon>
        <taxon>Desulfosarcina</taxon>
    </lineage>
</organism>
<keyword evidence="6" id="KW-0238">DNA-binding</keyword>
<evidence type="ECO:0000259" key="9">
    <source>
        <dbReference type="PROSITE" id="PS51656"/>
    </source>
</evidence>
<dbReference type="GO" id="GO:0006355">
    <property type="term" value="P:regulation of DNA-templated transcription"/>
    <property type="evidence" value="ECO:0007669"/>
    <property type="project" value="InterPro"/>
</dbReference>
<dbReference type="PROSITE" id="PS00622">
    <property type="entry name" value="HTH_LUXR_1"/>
    <property type="match status" value="1"/>
</dbReference>
<keyword evidence="11" id="KW-1185">Reference proteome</keyword>
<dbReference type="Pfam" id="PF00196">
    <property type="entry name" value="GerE"/>
    <property type="match status" value="1"/>
</dbReference>
<keyword evidence="3" id="KW-0408">Iron</keyword>
<keyword evidence="4" id="KW-0411">Iron-sulfur</keyword>
<dbReference type="InterPro" id="IPR007202">
    <property type="entry name" value="4Fe-4S_dom"/>
</dbReference>
<accession>A0A5K7ZBT3</accession>
<evidence type="ECO:0000259" key="8">
    <source>
        <dbReference type="PROSITE" id="PS50043"/>
    </source>
</evidence>
<dbReference type="AlphaFoldDB" id="A0A5K7ZBT3"/>
<dbReference type="SMART" id="SM00421">
    <property type="entry name" value="HTH_LUXR"/>
    <property type="match status" value="1"/>
</dbReference>
<dbReference type="PANTHER" id="PTHR44688:SF16">
    <property type="entry name" value="DNA-BINDING TRANSCRIPTIONAL ACTIVATOR DEVR_DOSR"/>
    <property type="match status" value="1"/>
</dbReference>
<dbReference type="EMBL" id="AP021875">
    <property type="protein sequence ID" value="BBO77629.1"/>
    <property type="molecule type" value="Genomic_DNA"/>
</dbReference>
<evidence type="ECO:0000256" key="1">
    <source>
        <dbReference type="ARBA" id="ARBA00022485"/>
    </source>
</evidence>
<feature type="domain" description="4Fe-4S" evidence="9">
    <location>
        <begin position="136"/>
        <end position="196"/>
    </location>
</feature>
<evidence type="ECO:0000256" key="5">
    <source>
        <dbReference type="ARBA" id="ARBA00023015"/>
    </source>
</evidence>
<dbReference type="SUPFAM" id="SSF46894">
    <property type="entry name" value="C-terminal effector domain of the bipartite response regulators"/>
    <property type="match status" value="1"/>
</dbReference>
<dbReference type="OrthoDB" id="9808843at2"/>
<dbReference type="GO" id="GO:0046872">
    <property type="term" value="F:metal ion binding"/>
    <property type="evidence" value="ECO:0007669"/>
    <property type="project" value="UniProtKB-KW"/>
</dbReference>
<dbReference type="InterPro" id="IPR016032">
    <property type="entry name" value="Sig_transdc_resp-reg_C-effctor"/>
</dbReference>
<protein>
    <recommendedName>
        <fullName evidence="12">HTH luxR-type domain-containing protein</fullName>
    </recommendedName>
</protein>
<evidence type="ECO:0000256" key="7">
    <source>
        <dbReference type="ARBA" id="ARBA00023163"/>
    </source>
</evidence>
<dbReference type="InterPro" id="IPR000792">
    <property type="entry name" value="Tscrpt_reg_LuxR_C"/>
</dbReference>
<dbReference type="PRINTS" id="PR00038">
    <property type="entry name" value="HTHLUXR"/>
</dbReference>
<keyword evidence="1" id="KW-0004">4Fe-4S</keyword>
<keyword evidence="2" id="KW-0479">Metal-binding</keyword>
<evidence type="ECO:0000313" key="10">
    <source>
        <dbReference type="EMBL" id="BBO77629.1"/>
    </source>
</evidence>
<evidence type="ECO:0000256" key="2">
    <source>
        <dbReference type="ARBA" id="ARBA00022723"/>
    </source>
</evidence>
<evidence type="ECO:0000256" key="6">
    <source>
        <dbReference type="ARBA" id="ARBA00023125"/>
    </source>
</evidence>
<keyword evidence="7" id="KW-0804">Transcription</keyword>
<dbReference type="Pfam" id="PF04060">
    <property type="entry name" value="FeS"/>
    <property type="match status" value="1"/>
</dbReference>
<sequence>MEACHPMDDSIIHTNTLANHDFSTAYATLALFSSGPLAGQSAAVDCLALGARFELDCELAPLFPYINAVADSAQYYEKPVYIKFLLADRLCAFYSTEGAFTPVRDLAEAMDFLPTLLDFIRDVSRRRPQIVPNNKKYNPTSAVDIYRLLPGSNCRECGFATCLAFAAALSRGRTSMAKCPHMADPLEEKATYPVYDSKGNLLRTVSLDIDTSGLRTKISQKDARIQSLETQLSDFEKRRRANIASANAELPMPLTRREIQVLRRIASGFTNREISSQLNISHHTVKSHVIHIFNKIGVNDRAQASAWGAMHGLIDLLEN</sequence>
<dbReference type="Gene3D" id="1.10.15.40">
    <property type="entry name" value="Electron transport complex subunit B, putative Fe-S cluster"/>
    <property type="match status" value="1"/>
</dbReference>
<gene>
    <name evidence="10" type="ORF">DSCW_50460</name>
</gene>
<dbReference type="Proteomes" id="UP000427769">
    <property type="component" value="Chromosome"/>
</dbReference>
<feature type="domain" description="HTH luxR-type" evidence="8">
    <location>
        <begin position="247"/>
        <end position="312"/>
    </location>
</feature>
<dbReference type="GO" id="GO:0051539">
    <property type="term" value="F:4 iron, 4 sulfur cluster binding"/>
    <property type="evidence" value="ECO:0007669"/>
    <property type="project" value="UniProtKB-KW"/>
</dbReference>